<reference evidence="2 3" key="1">
    <citation type="submission" date="2020-10" db="EMBL/GenBank/DDBJ databases">
        <authorList>
            <person name="Sedaghatjoo S."/>
        </authorList>
    </citation>
    <scope>NUCLEOTIDE SEQUENCE [LARGE SCALE GENOMIC DNA]</scope>
    <source>
        <strain evidence="2 3">LLFL</strain>
    </source>
</reference>
<evidence type="ECO:0000313" key="2">
    <source>
        <dbReference type="EMBL" id="CAD6965204.1"/>
    </source>
</evidence>
<sequence length="111" mass="11821">MTLIFSARGASSPSSGRARRPVHTELCGNVGWEDDVRKRWFIEDPSTGAIGRIVGRCDPASVNDHVVLDLELVEALDDNGRGRVPHASAWDAELNSGVVSVHDESGGAKTG</sequence>
<protein>
    <submittedName>
        <fullName evidence="2">Uncharacterized protein</fullName>
    </submittedName>
</protein>
<feature type="compositionally biased region" description="Low complexity" evidence="1">
    <location>
        <begin position="1"/>
        <end position="16"/>
    </location>
</feature>
<comment type="caution">
    <text evidence="2">The sequence shown here is derived from an EMBL/GenBank/DDBJ whole genome shotgun (WGS) entry which is preliminary data.</text>
</comment>
<evidence type="ECO:0000256" key="1">
    <source>
        <dbReference type="SAM" id="MobiDB-lite"/>
    </source>
</evidence>
<evidence type="ECO:0000313" key="3">
    <source>
        <dbReference type="Proteomes" id="UP000836404"/>
    </source>
</evidence>
<gene>
    <name evidence="2" type="ORF">JKILLFL_G9947</name>
</gene>
<name>A0A9N8LS30_9BASI</name>
<feature type="region of interest" description="Disordered" evidence="1">
    <location>
        <begin position="1"/>
        <end position="21"/>
    </location>
</feature>
<dbReference type="Proteomes" id="UP000836404">
    <property type="component" value="Unassembled WGS sequence"/>
</dbReference>
<dbReference type="EMBL" id="CAJHJF010007941">
    <property type="protein sequence ID" value="CAD6965204.1"/>
    <property type="molecule type" value="Genomic_DNA"/>
</dbReference>
<accession>A0A9N8LS30</accession>
<dbReference type="AlphaFoldDB" id="A0A9N8LS30"/>
<organism evidence="2 3">
    <name type="scientific">Tilletia laevis</name>
    <dbReference type="NCBI Taxonomy" id="157183"/>
    <lineage>
        <taxon>Eukaryota</taxon>
        <taxon>Fungi</taxon>
        <taxon>Dikarya</taxon>
        <taxon>Basidiomycota</taxon>
        <taxon>Ustilaginomycotina</taxon>
        <taxon>Exobasidiomycetes</taxon>
        <taxon>Tilletiales</taxon>
        <taxon>Tilletiaceae</taxon>
        <taxon>Tilletia</taxon>
    </lineage>
</organism>
<proteinExistence type="predicted"/>
<keyword evidence="3" id="KW-1185">Reference proteome</keyword>